<evidence type="ECO:0000313" key="3">
    <source>
        <dbReference type="Proteomes" id="UP000064967"/>
    </source>
</evidence>
<dbReference type="STRING" id="1391654.AKJ09_04059"/>
<sequence length="536" mass="54235">MFAAASLASACSSDAAVQPSCTGPNCANTCEAGKTACGSSCIDTATDRLNCGACGKTCGESETCTAGECTCSAGLATCDGPNGRTCANVRSDAANCGSCGHACNGDETCFGGSCVCPGASITCGGVCTDPQTNKNHCGATEGCGEGRGSAGVACRPDFYCTSGACMACASWTNDHDVATGPKPVGITTADLNGDGKVDMLVRTSVSLDVFRGNGDGTFELIQRVAGTGMNAADIGVADFDGDGKLDVAVAGPDTANPGALATLVLFGFGDGTFAPTLTSLSRPVVQNRTAYASGLATADVNNDGKVDIVVSDPFLPGYAVILNQGNRNFAPPVNVMSGSVAPMYADPVDLDGDGKLDLVIANNTALYYSDDPSKMEIFHGNGDGTFEKRQSYVSGPAGYSVAVADLDGDGRLDIVTVDWSSAQVFRGQADGTFKGGSKLYVPVGTATVIAKDLNGDKIVDLIFAGGRSKADQSTKSFEVRIGSGDGSYFPPVILPGGTGGLTVADVDGDGRQDILAVDLPNNQVKVYLGASRSECH</sequence>
<dbReference type="AlphaFoldDB" id="A0A0K1PV36"/>
<accession>A0A0K1PV36</accession>
<proteinExistence type="predicted"/>
<dbReference type="Proteomes" id="UP000064967">
    <property type="component" value="Chromosome"/>
</dbReference>
<evidence type="ECO:0000313" key="2">
    <source>
        <dbReference type="EMBL" id="AKU97395.1"/>
    </source>
</evidence>
<dbReference type="InterPro" id="IPR013517">
    <property type="entry name" value="FG-GAP"/>
</dbReference>
<dbReference type="Gene3D" id="2.130.10.130">
    <property type="entry name" value="Integrin alpha, N-terminal"/>
    <property type="match status" value="2"/>
</dbReference>
<dbReference type="PANTHER" id="PTHR46580">
    <property type="entry name" value="SENSOR KINASE-RELATED"/>
    <property type="match status" value="1"/>
</dbReference>
<reference evidence="2 3" key="1">
    <citation type="submission" date="2015-08" db="EMBL/GenBank/DDBJ databases">
        <authorList>
            <person name="Babu N.S."/>
            <person name="Beckwith C.J."/>
            <person name="Beseler K.G."/>
            <person name="Brison A."/>
            <person name="Carone J.V."/>
            <person name="Caskin T.P."/>
            <person name="Diamond M."/>
            <person name="Durham M.E."/>
            <person name="Foxe J.M."/>
            <person name="Go M."/>
            <person name="Henderson B.A."/>
            <person name="Jones I.B."/>
            <person name="McGettigan J.A."/>
            <person name="Micheletti S.J."/>
            <person name="Nasrallah M.E."/>
            <person name="Ortiz D."/>
            <person name="Piller C.R."/>
            <person name="Privatt S.R."/>
            <person name="Schneider S.L."/>
            <person name="Sharp S."/>
            <person name="Smith T.C."/>
            <person name="Stanton J.D."/>
            <person name="Ullery H.E."/>
            <person name="Wilson R.J."/>
            <person name="Serrano M.G."/>
            <person name="Buck G."/>
            <person name="Lee V."/>
            <person name="Wang Y."/>
            <person name="Carvalho R."/>
            <person name="Voegtly L."/>
            <person name="Shi R."/>
            <person name="Duckworth R."/>
            <person name="Johnson A."/>
            <person name="Loviza R."/>
            <person name="Walstead R."/>
            <person name="Shah Z."/>
            <person name="Kiflezghi M."/>
            <person name="Wade K."/>
            <person name="Ball S.L."/>
            <person name="Bradley K.W."/>
            <person name="Asai D.J."/>
            <person name="Bowman C.A."/>
            <person name="Russell D.A."/>
            <person name="Pope W.H."/>
            <person name="Jacobs-Sera D."/>
            <person name="Hendrix R.W."/>
            <person name="Hatfull G.F."/>
        </authorList>
    </citation>
    <scope>NUCLEOTIDE SEQUENCE [LARGE SCALE GENOMIC DNA]</scope>
    <source>
        <strain evidence="2 3">DSM 27648</strain>
    </source>
</reference>
<keyword evidence="3" id="KW-1185">Reference proteome</keyword>
<dbReference type="EMBL" id="CP012333">
    <property type="protein sequence ID" value="AKU97395.1"/>
    <property type="molecule type" value="Genomic_DNA"/>
</dbReference>
<name>A0A0K1PV36_9BACT</name>
<dbReference type="PANTHER" id="PTHR46580:SF4">
    <property type="entry name" value="ATP_GTP-BINDING PROTEIN"/>
    <property type="match status" value="1"/>
</dbReference>
<dbReference type="KEGG" id="llu:AKJ09_04059"/>
<organism evidence="2 3">
    <name type="scientific">Labilithrix luteola</name>
    <dbReference type="NCBI Taxonomy" id="1391654"/>
    <lineage>
        <taxon>Bacteria</taxon>
        <taxon>Pseudomonadati</taxon>
        <taxon>Myxococcota</taxon>
        <taxon>Polyangia</taxon>
        <taxon>Polyangiales</taxon>
        <taxon>Labilitrichaceae</taxon>
        <taxon>Labilithrix</taxon>
    </lineage>
</organism>
<gene>
    <name evidence="2" type="ORF">AKJ09_04059</name>
</gene>
<keyword evidence="1" id="KW-0732">Signal</keyword>
<dbReference type="Pfam" id="PF13517">
    <property type="entry name" value="FG-GAP_3"/>
    <property type="match status" value="3"/>
</dbReference>
<evidence type="ECO:0000256" key="1">
    <source>
        <dbReference type="ARBA" id="ARBA00022729"/>
    </source>
</evidence>
<protein>
    <submittedName>
        <fullName evidence="2">Tryptophan synthase alpha chain</fullName>
    </submittedName>
</protein>
<dbReference type="InterPro" id="IPR028994">
    <property type="entry name" value="Integrin_alpha_N"/>
</dbReference>
<dbReference type="SUPFAM" id="SSF69318">
    <property type="entry name" value="Integrin alpha N-terminal domain"/>
    <property type="match status" value="1"/>
</dbReference>